<proteinExistence type="inferred from homology"/>
<evidence type="ECO:0000256" key="10">
    <source>
        <dbReference type="SAM" id="SignalP"/>
    </source>
</evidence>
<evidence type="ECO:0000256" key="1">
    <source>
        <dbReference type="ARBA" id="ARBA00003273"/>
    </source>
</evidence>
<evidence type="ECO:0000256" key="8">
    <source>
        <dbReference type="ARBA" id="ARBA00031512"/>
    </source>
</evidence>
<keyword evidence="9" id="KW-0472">Membrane</keyword>
<dbReference type="PANTHER" id="PTHR12147">
    <property type="entry name" value="METALLOPEPTIDASE M28 FAMILY MEMBER"/>
    <property type="match status" value="1"/>
</dbReference>
<keyword evidence="5" id="KW-0926">Vacuole</keyword>
<evidence type="ECO:0000256" key="3">
    <source>
        <dbReference type="ARBA" id="ARBA00010918"/>
    </source>
</evidence>
<keyword evidence="6 9" id="KW-1133">Transmembrane helix</keyword>
<evidence type="ECO:0000256" key="2">
    <source>
        <dbReference type="ARBA" id="ARBA00004128"/>
    </source>
</evidence>
<reference evidence="13" key="1">
    <citation type="journal article" date="2019" name="Int. J. Syst. Evol. Microbiol.">
        <title>The Global Catalogue of Microorganisms (GCM) 10K type strain sequencing project: providing services to taxonomists for standard genome sequencing and annotation.</title>
        <authorList>
            <consortium name="The Broad Institute Genomics Platform"/>
            <consortium name="The Broad Institute Genome Sequencing Center for Infectious Disease"/>
            <person name="Wu L."/>
            <person name="Ma J."/>
        </authorList>
    </citation>
    <scope>NUCLEOTIDE SEQUENCE [LARGE SCALE GENOMIC DNA]</scope>
    <source>
        <strain evidence="13">JCM 17563</strain>
    </source>
</reference>
<evidence type="ECO:0000259" key="11">
    <source>
        <dbReference type="Pfam" id="PF04389"/>
    </source>
</evidence>
<keyword evidence="9" id="KW-0812">Transmembrane</keyword>
<dbReference type="Pfam" id="PF04389">
    <property type="entry name" value="Peptidase_M28"/>
    <property type="match status" value="1"/>
</dbReference>
<sequence length="733" mass="77982">MIVALIVAGLLAAMAATRSLTRPPVLRATNAAGEFDAVRAKDRLARVLGNEAPHPADSLAAEAVRARLIGELRAIGLTPRVEERFTCNGLFKQRGVTCARVRNIVATIGPENGRPHLLVNSHYDSVPVGPGASDAGLGVASMLEAAALMKDRPLGRPVTFLFNEGEELGLLGARAFVEADPLSRRVDALINLEARGTTGPVNMFETSLPNTAAVALYKQSVRNPVANSLAVSAYRLIPNYTDVNTFAEERRWLTLNFAPIGNETRYHSPGDDLQAIDLATLQHMGDQLLQTAGALSAGTPAQADGETLFANVGTSVLVTLPFWLGLTLALVAGLLLLRLVWREKAWGALILLMLVLALGTGLAWLGLSLVGFLREGQFWRAHPKISELAVYAGVVAAGLALIGASRFRLPQLRAAWWLLFVVLGLSLTSVASGALIFFIVPPLLYALAATLRPKASLGLAASLLAALITYLTVGATLGLLQDLLNGGPLWIFALFGGLVLLPWLIEARPLVEARSRRRLLGVGLAIGLLAWLPAALAPAYSADRQQQWTLQYVADSGERQPLWSVVNDRKALPPEWRRFGDWRTGTLLRSTRQRWLAPAPPLAGLVTAQALPVEVATRPGGRSIRLRLNPNGADSVALIAPASASVMALGVPGQLHQLDPGHGAGAYTLACVGRSCAGQVVELQVGAKPLELMVVGTRWALPPVAAPLSAARPANARPQYLPDATLTVQRLTL</sequence>
<evidence type="ECO:0000256" key="7">
    <source>
        <dbReference type="ARBA" id="ARBA00023180"/>
    </source>
</evidence>
<feature type="transmembrane region" description="Helical" evidence="9">
    <location>
        <begin position="320"/>
        <end position="341"/>
    </location>
</feature>
<dbReference type="PANTHER" id="PTHR12147:SF58">
    <property type="entry name" value="VACUOLAR MEMBRANE PROTEASE"/>
    <property type="match status" value="1"/>
</dbReference>
<evidence type="ECO:0000256" key="5">
    <source>
        <dbReference type="ARBA" id="ARBA00022554"/>
    </source>
</evidence>
<dbReference type="Gene3D" id="3.40.630.10">
    <property type="entry name" value="Zn peptidases"/>
    <property type="match status" value="1"/>
</dbReference>
<feature type="chain" id="PRO_5047167133" description="Vacuolar membrane protease" evidence="10">
    <location>
        <begin position="16"/>
        <end position="733"/>
    </location>
</feature>
<comment type="similarity">
    <text evidence="3">Belongs to the peptidase M28 family.</text>
</comment>
<feature type="transmembrane region" description="Helical" evidence="9">
    <location>
        <begin position="520"/>
        <end position="540"/>
    </location>
</feature>
<dbReference type="InterPro" id="IPR045175">
    <property type="entry name" value="M28_fam"/>
</dbReference>
<keyword evidence="7" id="KW-0325">Glycoprotein</keyword>
<comment type="function">
    <text evidence="1">May be involved in vacuolar sorting and osmoregulation.</text>
</comment>
<gene>
    <name evidence="12" type="ORF">GCM10022280_16140</name>
</gene>
<dbReference type="SUPFAM" id="SSF53187">
    <property type="entry name" value="Zn-dependent exopeptidases"/>
    <property type="match status" value="1"/>
</dbReference>
<evidence type="ECO:0000256" key="6">
    <source>
        <dbReference type="ARBA" id="ARBA00022989"/>
    </source>
</evidence>
<feature type="domain" description="Peptidase M28" evidence="11">
    <location>
        <begin position="103"/>
        <end position="291"/>
    </location>
</feature>
<feature type="transmembrane region" description="Helical" evidence="9">
    <location>
        <begin position="348"/>
        <end position="373"/>
    </location>
</feature>
<evidence type="ECO:0000256" key="4">
    <source>
        <dbReference type="ARBA" id="ARBA00017435"/>
    </source>
</evidence>
<evidence type="ECO:0000313" key="12">
    <source>
        <dbReference type="EMBL" id="GAA4017648.1"/>
    </source>
</evidence>
<feature type="transmembrane region" description="Helical" evidence="9">
    <location>
        <begin position="459"/>
        <end position="480"/>
    </location>
</feature>
<feature type="transmembrane region" description="Helical" evidence="9">
    <location>
        <begin position="385"/>
        <end position="404"/>
    </location>
</feature>
<feature type="transmembrane region" description="Helical" evidence="9">
    <location>
        <begin position="487"/>
        <end position="505"/>
    </location>
</feature>
<dbReference type="InterPro" id="IPR007484">
    <property type="entry name" value="Peptidase_M28"/>
</dbReference>
<name>A0ABP7SWR8_9SPHN</name>
<feature type="transmembrane region" description="Helical" evidence="9">
    <location>
        <begin position="416"/>
        <end position="439"/>
    </location>
</feature>
<dbReference type="EMBL" id="BAABBQ010000001">
    <property type="protein sequence ID" value="GAA4017648.1"/>
    <property type="molecule type" value="Genomic_DNA"/>
</dbReference>
<accession>A0ABP7SWR8</accession>
<keyword evidence="13" id="KW-1185">Reference proteome</keyword>
<keyword evidence="10" id="KW-0732">Signal</keyword>
<organism evidence="12 13">
    <name type="scientific">Sphingomonas swuensis</name>
    <dbReference type="NCBI Taxonomy" id="977800"/>
    <lineage>
        <taxon>Bacteria</taxon>
        <taxon>Pseudomonadati</taxon>
        <taxon>Pseudomonadota</taxon>
        <taxon>Alphaproteobacteria</taxon>
        <taxon>Sphingomonadales</taxon>
        <taxon>Sphingomonadaceae</taxon>
        <taxon>Sphingomonas</taxon>
    </lineage>
</organism>
<dbReference type="Proteomes" id="UP001500235">
    <property type="component" value="Unassembled WGS sequence"/>
</dbReference>
<comment type="subcellular location">
    <subcellularLocation>
        <location evidence="2">Vacuole membrane</location>
        <topology evidence="2">Multi-pass membrane protein</topology>
    </subcellularLocation>
</comment>
<evidence type="ECO:0000313" key="13">
    <source>
        <dbReference type="Proteomes" id="UP001500235"/>
    </source>
</evidence>
<protein>
    <recommendedName>
        <fullName evidence="4">Vacuolar membrane protease</fullName>
    </recommendedName>
    <alternativeName>
        <fullName evidence="8">FXNA-related family protease 1</fullName>
    </alternativeName>
</protein>
<feature type="signal peptide" evidence="10">
    <location>
        <begin position="1"/>
        <end position="15"/>
    </location>
</feature>
<comment type="caution">
    <text evidence="12">The sequence shown here is derived from an EMBL/GenBank/DDBJ whole genome shotgun (WGS) entry which is preliminary data.</text>
</comment>
<evidence type="ECO:0000256" key="9">
    <source>
        <dbReference type="SAM" id="Phobius"/>
    </source>
</evidence>